<gene>
    <name evidence="2" type="ORF">EGI89_15180</name>
</gene>
<sequence length="101" mass="11844">MKNNVLVKLYLDDLRPTPNGYLRVYSYKEFVKYILNNGIPDFISFDHDLGIEETGYDCAKFLVEYCLDHNLTIPNFTVHSQNPVGKENIEKLLNNFRKLNK</sequence>
<feature type="domain" description="Cyclic-phosphate processing Receiver" evidence="1">
    <location>
        <begin position="8"/>
        <end position="95"/>
    </location>
</feature>
<evidence type="ECO:0000313" key="2">
    <source>
        <dbReference type="EMBL" id="RRT86941.1"/>
    </source>
</evidence>
<reference evidence="2 3" key="1">
    <citation type="submission" date="2018-10" db="EMBL/GenBank/DDBJ databases">
        <title>Transmission dynamics of multidrug resistant bacteria on intensive care unit surfaces.</title>
        <authorList>
            <person name="D'Souza A.W."/>
            <person name="Potter R.F."/>
            <person name="Wallace M."/>
            <person name="Shupe A."/>
            <person name="Patel S."/>
            <person name="Sun S."/>
            <person name="Gul D."/>
            <person name="Kwon J.H."/>
            <person name="Andleeb S."/>
            <person name="Burnham C.-A.D."/>
            <person name="Dantas G."/>
        </authorList>
    </citation>
    <scope>NUCLEOTIDE SEQUENCE [LARGE SCALE GENOMIC DNA]</scope>
    <source>
        <strain evidence="2 3">WF_348</strain>
    </source>
</reference>
<dbReference type="Pfam" id="PF20274">
    <property type="entry name" value="cREC_REC"/>
    <property type="match status" value="1"/>
</dbReference>
<protein>
    <recommendedName>
        <fullName evidence="1">Cyclic-phosphate processing Receiver domain-containing protein</fullName>
    </recommendedName>
</protein>
<dbReference type="EMBL" id="RHPO01000065">
    <property type="protein sequence ID" value="RRT86941.1"/>
    <property type="molecule type" value="Genomic_DNA"/>
</dbReference>
<accession>A0A3R8SPM9</accession>
<name>A0A3R8SPM9_9FLAO</name>
<evidence type="ECO:0000313" key="3">
    <source>
        <dbReference type="Proteomes" id="UP000267844"/>
    </source>
</evidence>
<dbReference type="RefSeq" id="WP_125350820.1">
    <property type="nucleotide sequence ID" value="NZ_JAOPGB010000011.1"/>
</dbReference>
<evidence type="ECO:0000259" key="1">
    <source>
        <dbReference type="Pfam" id="PF20274"/>
    </source>
</evidence>
<comment type="caution">
    <text evidence="2">The sequence shown here is derived from an EMBL/GenBank/DDBJ whole genome shotgun (WGS) entry which is preliminary data.</text>
</comment>
<proteinExistence type="predicted"/>
<dbReference type="InterPro" id="IPR046909">
    <property type="entry name" value="cREC_REC"/>
</dbReference>
<dbReference type="Proteomes" id="UP000267844">
    <property type="component" value="Unassembled WGS sequence"/>
</dbReference>
<dbReference type="AlphaFoldDB" id="A0A3R8SPM9"/>
<organism evidence="2 3">
    <name type="scientific">Empedobacter falsenii</name>
    <dbReference type="NCBI Taxonomy" id="343874"/>
    <lineage>
        <taxon>Bacteria</taxon>
        <taxon>Pseudomonadati</taxon>
        <taxon>Bacteroidota</taxon>
        <taxon>Flavobacteriia</taxon>
        <taxon>Flavobacteriales</taxon>
        <taxon>Weeksellaceae</taxon>
        <taxon>Empedobacter</taxon>
    </lineage>
</organism>